<feature type="binding site" evidence="8">
    <location>
        <position position="177"/>
    </location>
    <ligand>
        <name>substrate</name>
    </ligand>
</feature>
<dbReference type="SUPFAM" id="SSF51735">
    <property type="entry name" value="NAD(P)-binding Rossmann-fold domains"/>
    <property type="match status" value="1"/>
</dbReference>
<proteinExistence type="inferred from homology"/>
<feature type="binding site" evidence="9">
    <location>
        <position position="253"/>
    </location>
    <ligand>
        <name>NAD(+)</name>
        <dbReference type="ChEBI" id="CHEBI:57540"/>
    </ligand>
</feature>
<evidence type="ECO:0000256" key="4">
    <source>
        <dbReference type="ARBA" id="ARBA00023002"/>
    </source>
</evidence>
<dbReference type="PANTHER" id="PTHR11540">
    <property type="entry name" value="MALATE AND LACTATE DEHYDROGENASE"/>
    <property type="match status" value="1"/>
</dbReference>
<dbReference type="InterPro" id="IPR001557">
    <property type="entry name" value="L-lactate/malate_DH"/>
</dbReference>
<evidence type="ECO:0000256" key="3">
    <source>
        <dbReference type="ARBA" id="ARBA00022532"/>
    </source>
</evidence>
<evidence type="ECO:0000313" key="14">
    <source>
        <dbReference type="Proteomes" id="UP001549921"/>
    </source>
</evidence>
<protein>
    <recommendedName>
        <fullName evidence="2">Malate dehydrogenase, mitochondrial</fullName>
        <ecNumber evidence="1">1.1.1.37</ecNumber>
    </recommendedName>
</protein>
<evidence type="ECO:0000256" key="5">
    <source>
        <dbReference type="ARBA" id="ARBA00023027"/>
    </source>
</evidence>
<name>A0ABD0T8K6_LOXSC</name>
<dbReference type="InterPro" id="IPR036291">
    <property type="entry name" value="NAD(P)-bd_dom_sf"/>
</dbReference>
<feature type="binding site" evidence="8">
    <location>
        <position position="111"/>
    </location>
    <ligand>
        <name>substrate</name>
    </ligand>
</feature>
<dbReference type="Pfam" id="PF00056">
    <property type="entry name" value="Ldh_1_N"/>
    <property type="match status" value="1"/>
</dbReference>
<dbReference type="GO" id="GO:0006099">
    <property type="term" value="P:tricarboxylic acid cycle"/>
    <property type="evidence" value="ECO:0007669"/>
    <property type="project" value="UniProtKB-KW"/>
</dbReference>
<feature type="binding site" evidence="8">
    <location>
        <position position="105"/>
    </location>
    <ligand>
        <name>substrate</name>
    </ligand>
</feature>
<dbReference type="EMBL" id="JBEDNZ010000008">
    <property type="protein sequence ID" value="KAL0839702.1"/>
    <property type="molecule type" value="Genomic_DNA"/>
</dbReference>
<dbReference type="Proteomes" id="UP001549921">
    <property type="component" value="Unassembled WGS sequence"/>
</dbReference>
<evidence type="ECO:0000256" key="7">
    <source>
        <dbReference type="PIRSR" id="PIRSR000102-1"/>
    </source>
</evidence>
<feature type="domain" description="Lactate/malate dehydrogenase C-terminal" evidence="12">
    <location>
        <begin position="171"/>
        <end position="331"/>
    </location>
</feature>
<keyword evidence="5 9" id="KW-0520">NAD</keyword>
<evidence type="ECO:0000259" key="12">
    <source>
        <dbReference type="Pfam" id="PF02866"/>
    </source>
</evidence>
<dbReference type="InterPro" id="IPR015955">
    <property type="entry name" value="Lactate_DH/Glyco_Ohase_4_C"/>
</dbReference>
<evidence type="ECO:0000256" key="1">
    <source>
        <dbReference type="ARBA" id="ARBA00012995"/>
    </source>
</evidence>
<dbReference type="EC" id="1.1.1.37" evidence="1"/>
<feature type="domain" description="Lactate/malate dehydrogenase N-terminal" evidence="11">
    <location>
        <begin position="26"/>
        <end position="151"/>
    </location>
</feature>
<accession>A0ABD0T8K6</accession>
<dbReference type="Pfam" id="PF02866">
    <property type="entry name" value="Ldh_1_C"/>
    <property type="match status" value="1"/>
</dbReference>
<gene>
    <name evidence="13" type="ORF">ABMA28_016349</name>
</gene>
<dbReference type="PIRSF" id="PIRSF000102">
    <property type="entry name" value="Lac_mal_DH"/>
    <property type="match status" value="1"/>
</dbReference>
<organism evidence="13 14">
    <name type="scientific">Loxostege sticticalis</name>
    <name type="common">Beet webworm moth</name>
    <dbReference type="NCBI Taxonomy" id="481309"/>
    <lineage>
        <taxon>Eukaryota</taxon>
        <taxon>Metazoa</taxon>
        <taxon>Ecdysozoa</taxon>
        <taxon>Arthropoda</taxon>
        <taxon>Hexapoda</taxon>
        <taxon>Insecta</taxon>
        <taxon>Pterygota</taxon>
        <taxon>Neoptera</taxon>
        <taxon>Endopterygota</taxon>
        <taxon>Lepidoptera</taxon>
        <taxon>Glossata</taxon>
        <taxon>Ditrysia</taxon>
        <taxon>Pyraloidea</taxon>
        <taxon>Crambidae</taxon>
        <taxon>Pyraustinae</taxon>
        <taxon>Loxostege</taxon>
    </lineage>
</organism>
<evidence type="ECO:0000256" key="10">
    <source>
        <dbReference type="RuleBase" id="RU003369"/>
    </source>
</evidence>
<evidence type="ECO:0000256" key="9">
    <source>
        <dbReference type="PIRSR" id="PIRSR000102-3"/>
    </source>
</evidence>
<comment type="similarity">
    <text evidence="10">Belongs to the LDH/MDH superfamily.</text>
</comment>
<evidence type="ECO:0000259" key="11">
    <source>
        <dbReference type="Pfam" id="PF00056"/>
    </source>
</evidence>
<comment type="caution">
    <text evidence="13">The sequence shown here is derived from an EMBL/GenBank/DDBJ whole genome shotgun (WGS) entry which is preliminary data.</text>
</comment>
<reference evidence="13 14" key="1">
    <citation type="submission" date="2024-06" db="EMBL/GenBank/DDBJ databases">
        <title>A chromosome-level genome assembly of beet webworm, Loxostege sticticalis.</title>
        <authorList>
            <person name="Zhang Y."/>
        </authorList>
    </citation>
    <scope>NUCLEOTIDE SEQUENCE [LARGE SCALE GENOMIC DNA]</scope>
    <source>
        <strain evidence="13">AQ028</strain>
        <tissue evidence="13">Male pupae</tissue>
    </source>
</reference>
<evidence type="ECO:0000313" key="13">
    <source>
        <dbReference type="EMBL" id="KAL0839702.1"/>
    </source>
</evidence>
<feature type="binding site" evidence="9">
    <location>
        <begin position="31"/>
        <end position="37"/>
    </location>
    <ligand>
        <name>NAD(+)</name>
        <dbReference type="ChEBI" id="CHEBI:57540"/>
    </ligand>
</feature>
<dbReference type="GO" id="GO:0030060">
    <property type="term" value="F:L-malate dehydrogenase (NAD+) activity"/>
    <property type="evidence" value="ECO:0007669"/>
    <property type="project" value="UniProtKB-EC"/>
</dbReference>
<sequence>MFRRLALPLITKCWVNTKYLQVRHLEVAIVGAANHIGSNLALLLLQNPKITKLNLYDDDDKVRGIGMELDYFSDGPKVVSYSGDNFLPAAVRYANLIVMVARTARKSGQSRQQMLAANAPAVHKLCKVISEQNCDAFLAISTNPINSIVPFASTLMLHYNTYNPFKICGITHIDTARCRTFAGNALNVSPRRLQVPVICGHSEETIVPLFSNLAPCNYSLDSCKADTLTRLLRKAGTEVINHKTGEDSAILCMAWSIGEFVERMLIALSGYETAVHCFSANPHFGTRFFAGPTLVGAQGIVQVCSNLPMSEYETGLLNRSIPVLNKEVCAGESYINVMNEAGKFKRT</sequence>
<feature type="binding site" evidence="9">
    <location>
        <position position="57"/>
    </location>
    <ligand>
        <name>NAD(+)</name>
        <dbReference type="ChEBI" id="CHEBI:57540"/>
    </ligand>
</feature>
<dbReference type="PANTHER" id="PTHR11540:SF16">
    <property type="entry name" value="MALATE DEHYDROGENASE, MITOCHONDRIAL"/>
    <property type="match status" value="1"/>
</dbReference>
<evidence type="ECO:0000256" key="8">
    <source>
        <dbReference type="PIRSR" id="PIRSR000102-2"/>
    </source>
</evidence>
<comment type="catalytic activity">
    <reaction evidence="6">
        <text>(S)-malate + NAD(+) = oxaloacetate + NADH + H(+)</text>
        <dbReference type="Rhea" id="RHEA:21432"/>
        <dbReference type="ChEBI" id="CHEBI:15378"/>
        <dbReference type="ChEBI" id="CHEBI:15589"/>
        <dbReference type="ChEBI" id="CHEBI:16452"/>
        <dbReference type="ChEBI" id="CHEBI:57540"/>
        <dbReference type="ChEBI" id="CHEBI:57945"/>
        <dbReference type="EC" id="1.1.1.37"/>
    </reaction>
</comment>
<dbReference type="AlphaFoldDB" id="A0ABD0T8K6"/>
<dbReference type="Gene3D" id="3.90.110.10">
    <property type="entry name" value="Lactate dehydrogenase/glycoside hydrolase, family 4, C-terminal"/>
    <property type="match status" value="1"/>
</dbReference>
<keyword evidence="4 10" id="KW-0560">Oxidoreductase</keyword>
<feature type="active site" description="Proton acceptor" evidence="7">
    <location>
        <position position="201"/>
    </location>
</feature>
<dbReference type="SUPFAM" id="SSF56327">
    <property type="entry name" value="LDH C-terminal domain-like"/>
    <property type="match status" value="1"/>
</dbReference>
<dbReference type="Gene3D" id="3.40.50.720">
    <property type="entry name" value="NAD(P)-binding Rossmann-like Domain"/>
    <property type="match status" value="1"/>
</dbReference>
<keyword evidence="3" id="KW-0816">Tricarboxylic acid cycle</keyword>
<dbReference type="InterPro" id="IPR022383">
    <property type="entry name" value="Lactate/malate_DH_C"/>
</dbReference>
<evidence type="ECO:0000256" key="6">
    <source>
        <dbReference type="ARBA" id="ARBA00048313"/>
    </source>
</evidence>
<evidence type="ECO:0000256" key="2">
    <source>
        <dbReference type="ARBA" id="ARBA00016075"/>
    </source>
</evidence>
<feature type="binding site" evidence="8">
    <location>
        <position position="143"/>
    </location>
    <ligand>
        <name>substrate</name>
    </ligand>
</feature>
<dbReference type="InterPro" id="IPR001236">
    <property type="entry name" value="Lactate/malate_DH_N"/>
</dbReference>
<feature type="binding site" evidence="9">
    <location>
        <position position="118"/>
    </location>
    <ligand>
        <name>NAD(+)</name>
        <dbReference type="ChEBI" id="CHEBI:57540"/>
    </ligand>
</feature>